<sequence length="431" mass="45925">MEQLWITLPALSPDYSGVCSALFDLGGMSVIHDASGCTGNYTGYDEPRWFGARSMVFCSGLREIDAVLGRDDKLIDHILKASEYTNPTLYAVIGSPVPMVIGSDMKGIAREIENSTGKPAFGFSTNGIGLYNKGVSDAMLAVIRRFLAPTDGKTDHGINVIGTTPLDFSANSNAEDLYRALEQAGFRIIGKLMMGADLGQIRDLTKAEVNLVVTESGLDTAKYLCENYGIPYVAGTIAGSDTSVFGMIEETRKDRKCRVLGKDTGRDDAAETGNAAGQNDTTGTGNAAGRNDAAGTGNVSEPDAIGNNGDGGVLIVGEEILGNSIRHAIHAVHPEIPVTVATMTGLRKELAQEGDLDLNSEAKLIAALESGRFQMLVGDPLLGDVKPEDLPLVSIPHTALSSKLYWSRAVHFIGGEMDDIVKKITDLWRIR</sequence>
<evidence type="ECO:0000313" key="4">
    <source>
        <dbReference type="Proteomes" id="UP000199820"/>
    </source>
</evidence>
<dbReference type="Gene3D" id="3.40.50.1980">
    <property type="entry name" value="Nitrogenase molybdenum iron protein domain"/>
    <property type="match status" value="2"/>
</dbReference>
<evidence type="ECO:0000313" key="3">
    <source>
        <dbReference type="EMBL" id="SES95882.1"/>
    </source>
</evidence>
<feature type="region of interest" description="Disordered" evidence="1">
    <location>
        <begin position="259"/>
        <end position="307"/>
    </location>
</feature>
<evidence type="ECO:0000259" key="2">
    <source>
        <dbReference type="Pfam" id="PF00148"/>
    </source>
</evidence>
<dbReference type="OrthoDB" id="3199475at2"/>
<dbReference type="EMBL" id="FOIL01000002">
    <property type="protein sequence ID" value="SES95882.1"/>
    <property type="molecule type" value="Genomic_DNA"/>
</dbReference>
<dbReference type="PANTHER" id="PTHR42956">
    <property type="entry name" value="NITROGENASE IRON-MOLYBDENUM COFACTOR BIOSYNTHESIS PROTEIN NIFE"/>
    <property type="match status" value="1"/>
</dbReference>
<keyword evidence="4" id="KW-1185">Reference proteome</keyword>
<name>A0A1I0ANJ1_9FIRM</name>
<feature type="compositionally biased region" description="Polar residues" evidence="1">
    <location>
        <begin position="275"/>
        <end position="285"/>
    </location>
</feature>
<feature type="compositionally biased region" description="Basic and acidic residues" evidence="1">
    <location>
        <begin position="260"/>
        <end position="269"/>
    </location>
</feature>
<proteinExistence type="predicted"/>
<dbReference type="PANTHER" id="PTHR42956:SF1">
    <property type="entry name" value="NITROGENASE IRON-MOLYBDENUM COFACTOR BIOSYNTHESIS PROTEIN NIFE"/>
    <property type="match status" value="1"/>
</dbReference>
<dbReference type="InterPro" id="IPR049939">
    <property type="entry name" value="NifE-like"/>
</dbReference>
<dbReference type="STRING" id="1526.SAMN02910262_00717"/>
<organism evidence="3 4">
    <name type="scientific">[Clostridium] aminophilum</name>
    <dbReference type="NCBI Taxonomy" id="1526"/>
    <lineage>
        <taxon>Bacteria</taxon>
        <taxon>Bacillati</taxon>
        <taxon>Bacillota</taxon>
        <taxon>Clostridia</taxon>
        <taxon>Lachnospirales</taxon>
        <taxon>Lachnospiraceae</taxon>
    </lineage>
</organism>
<dbReference type="Proteomes" id="UP000199820">
    <property type="component" value="Unassembled WGS sequence"/>
</dbReference>
<feature type="domain" description="Nitrogenase/oxidoreductase component 1" evidence="2">
    <location>
        <begin position="16"/>
        <end position="239"/>
    </location>
</feature>
<dbReference type="RefSeq" id="WP_074648109.1">
    <property type="nucleotide sequence ID" value="NZ_FOIL01000002.1"/>
</dbReference>
<dbReference type="AlphaFoldDB" id="A0A1I0ANJ1"/>
<dbReference type="eggNOG" id="COG2710">
    <property type="taxonomic scope" value="Bacteria"/>
</dbReference>
<gene>
    <name evidence="3" type="ORF">SAMN04487771_1002101</name>
</gene>
<accession>A0A1I0ANJ1</accession>
<evidence type="ECO:0000256" key="1">
    <source>
        <dbReference type="SAM" id="MobiDB-lite"/>
    </source>
</evidence>
<protein>
    <submittedName>
        <fullName evidence="3">Nitrogenase component 1 type Oxidoreductase</fullName>
    </submittedName>
</protein>
<dbReference type="GO" id="GO:0016491">
    <property type="term" value="F:oxidoreductase activity"/>
    <property type="evidence" value="ECO:0007669"/>
    <property type="project" value="InterPro"/>
</dbReference>
<reference evidence="3 4" key="1">
    <citation type="submission" date="2016-10" db="EMBL/GenBank/DDBJ databases">
        <authorList>
            <person name="de Groot N.N."/>
        </authorList>
    </citation>
    <scope>NUCLEOTIDE SEQUENCE [LARGE SCALE GENOMIC DNA]</scope>
    <source>
        <strain evidence="3 4">KH1P1</strain>
    </source>
</reference>
<dbReference type="InterPro" id="IPR000510">
    <property type="entry name" value="Nase/OxRdtase_comp1"/>
</dbReference>
<dbReference type="Pfam" id="PF00148">
    <property type="entry name" value="Oxidored_nitro"/>
    <property type="match status" value="1"/>
</dbReference>
<dbReference type="SUPFAM" id="SSF53807">
    <property type="entry name" value="Helical backbone' metal receptor"/>
    <property type="match status" value="1"/>
</dbReference>